<evidence type="ECO:0000313" key="2">
    <source>
        <dbReference type="EMBL" id="NDV39720.1"/>
    </source>
</evidence>
<accession>A0A6B2LSD7</accession>
<dbReference type="EMBL" id="GIBP01010751">
    <property type="protein sequence ID" value="NDV39720.1"/>
    <property type="molecule type" value="Transcribed_RNA"/>
</dbReference>
<evidence type="ECO:0000256" key="1">
    <source>
        <dbReference type="SAM" id="MobiDB-lite"/>
    </source>
</evidence>
<proteinExistence type="predicted"/>
<reference evidence="2" key="1">
    <citation type="journal article" date="2020" name="J. Eukaryot. Microbiol.">
        <title>De novo Sequencing, Assembly and Annotation of the Transcriptome for the Free-Living Testate Amoeba Arcella intermedia.</title>
        <authorList>
            <person name="Ribeiro G.M."/>
            <person name="Porfirio-Sousa A.L."/>
            <person name="Maurer-Alcala X.X."/>
            <person name="Katz L.A."/>
            <person name="Lahr D.J.G."/>
        </authorList>
    </citation>
    <scope>NUCLEOTIDE SEQUENCE</scope>
</reference>
<sequence length="104" mass="11792">MQQTVRSQSPFSKKREEENMKGVTVVAIVTVEAKAEVEATVAEEGLAEVHIIVEAQNTRRQKKDVSSVRNLATFKKIAPKQGKEIDHIPEIDKEEKLRKPDLRE</sequence>
<dbReference type="AlphaFoldDB" id="A0A6B2LSD7"/>
<organism evidence="2">
    <name type="scientific">Arcella intermedia</name>
    <dbReference type="NCBI Taxonomy" id="1963864"/>
    <lineage>
        <taxon>Eukaryota</taxon>
        <taxon>Amoebozoa</taxon>
        <taxon>Tubulinea</taxon>
        <taxon>Elardia</taxon>
        <taxon>Arcellinida</taxon>
        <taxon>Sphaerothecina</taxon>
        <taxon>Arcellidae</taxon>
        <taxon>Arcella</taxon>
    </lineage>
</organism>
<protein>
    <submittedName>
        <fullName evidence="2">Uncharacterized protein</fullName>
    </submittedName>
</protein>
<name>A0A6B2LSD7_9EUKA</name>
<feature type="region of interest" description="Disordered" evidence="1">
    <location>
        <begin position="82"/>
        <end position="104"/>
    </location>
</feature>